<comment type="caution">
    <text evidence="2">The sequence shown here is derived from an EMBL/GenBank/DDBJ whole genome shotgun (WGS) entry which is preliminary data.</text>
</comment>
<protein>
    <submittedName>
        <fullName evidence="2">Uncharacterized protein</fullName>
    </submittedName>
</protein>
<feature type="region of interest" description="Disordered" evidence="1">
    <location>
        <begin position="75"/>
        <end position="116"/>
    </location>
</feature>
<reference evidence="2 3" key="1">
    <citation type="journal article" date="2023" name="Int. J. Mol. Sci.">
        <title>De Novo Assembly and Annotation of 11 Diverse Shrub Willow (Salix) Genomes Reveals Novel Gene Organization in Sex-Linked Regions.</title>
        <authorList>
            <person name="Hyden B."/>
            <person name="Feng K."/>
            <person name="Yates T.B."/>
            <person name="Jawdy S."/>
            <person name="Cereghino C."/>
            <person name="Smart L.B."/>
            <person name="Muchero W."/>
        </authorList>
    </citation>
    <scope>NUCLEOTIDE SEQUENCE [LARGE SCALE GENOMIC DNA]</scope>
    <source>
        <tissue evidence="2">Shoot tip</tissue>
    </source>
</reference>
<evidence type="ECO:0000313" key="3">
    <source>
        <dbReference type="Proteomes" id="UP001162972"/>
    </source>
</evidence>
<sequence length="129" mass="13692">MPSFKRCKKLGDNSACEEEDNSSLTRRKKRKLKSNNHHGSSGYYPLNLLREVAAGVIPVSLKSLNGFAPAASGCTEVSCSPPESNGQNSTKRRAVNDNGNSNSKRDGGGFAATASADIERESSGIAFEV</sequence>
<dbReference type="Proteomes" id="UP001162972">
    <property type="component" value="Chromosome 15Z"/>
</dbReference>
<feature type="region of interest" description="Disordered" evidence="1">
    <location>
        <begin position="1"/>
        <end position="44"/>
    </location>
</feature>
<feature type="compositionally biased region" description="Basic residues" evidence="1">
    <location>
        <begin position="25"/>
        <end position="36"/>
    </location>
</feature>
<proteinExistence type="predicted"/>
<evidence type="ECO:0000313" key="2">
    <source>
        <dbReference type="EMBL" id="KAJ6411031.1"/>
    </source>
</evidence>
<evidence type="ECO:0000256" key="1">
    <source>
        <dbReference type="SAM" id="MobiDB-lite"/>
    </source>
</evidence>
<name>A0AAD6JTH1_9ROSI</name>
<dbReference type="AlphaFoldDB" id="A0AAD6JTH1"/>
<accession>A0AAD6JTH1</accession>
<keyword evidence="3" id="KW-1185">Reference proteome</keyword>
<gene>
    <name evidence="2" type="ORF">OIU84_007726</name>
</gene>
<feature type="compositionally biased region" description="Polar residues" evidence="1">
    <location>
        <begin position="75"/>
        <end position="89"/>
    </location>
</feature>
<organism evidence="2 3">
    <name type="scientific">Salix udensis</name>
    <dbReference type="NCBI Taxonomy" id="889485"/>
    <lineage>
        <taxon>Eukaryota</taxon>
        <taxon>Viridiplantae</taxon>
        <taxon>Streptophyta</taxon>
        <taxon>Embryophyta</taxon>
        <taxon>Tracheophyta</taxon>
        <taxon>Spermatophyta</taxon>
        <taxon>Magnoliopsida</taxon>
        <taxon>eudicotyledons</taxon>
        <taxon>Gunneridae</taxon>
        <taxon>Pentapetalae</taxon>
        <taxon>rosids</taxon>
        <taxon>fabids</taxon>
        <taxon>Malpighiales</taxon>
        <taxon>Salicaceae</taxon>
        <taxon>Saliceae</taxon>
        <taxon>Salix</taxon>
    </lineage>
</organism>
<dbReference type="EMBL" id="JAPFFJ010000014">
    <property type="protein sequence ID" value="KAJ6411031.1"/>
    <property type="molecule type" value="Genomic_DNA"/>
</dbReference>